<dbReference type="GO" id="GO:0005634">
    <property type="term" value="C:nucleus"/>
    <property type="evidence" value="ECO:0007669"/>
    <property type="project" value="UniProtKB-SubCell"/>
</dbReference>
<dbReference type="Pfam" id="PF13359">
    <property type="entry name" value="DDE_Tnp_4"/>
    <property type="match status" value="1"/>
</dbReference>
<dbReference type="EMBL" id="PKSL01000070">
    <property type="protein sequence ID" value="POW07882.1"/>
    <property type="molecule type" value="Genomic_DNA"/>
</dbReference>
<evidence type="ECO:0000256" key="2">
    <source>
        <dbReference type="ARBA" id="ARBA00004123"/>
    </source>
</evidence>
<keyword evidence="4" id="KW-0540">Nuclease</keyword>
<keyword evidence="6" id="KW-0378">Hydrolase</keyword>
<dbReference type="AlphaFoldDB" id="A0A2S4VEB1"/>
<dbReference type="GO" id="GO:0004518">
    <property type="term" value="F:nuclease activity"/>
    <property type="evidence" value="ECO:0007669"/>
    <property type="project" value="UniProtKB-KW"/>
</dbReference>
<dbReference type="VEuPathDB" id="FungiDB:PSTT_07929"/>
<evidence type="ECO:0000256" key="1">
    <source>
        <dbReference type="ARBA" id="ARBA00001968"/>
    </source>
</evidence>
<feature type="domain" description="DDE Tnp4" evidence="8">
    <location>
        <begin position="171"/>
        <end position="334"/>
    </location>
</feature>
<evidence type="ECO:0000256" key="3">
    <source>
        <dbReference type="ARBA" id="ARBA00006958"/>
    </source>
</evidence>
<dbReference type="InterPro" id="IPR027806">
    <property type="entry name" value="HARBI1_dom"/>
</dbReference>
<evidence type="ECO:0000313" key="9">
    <source>
        <dbReference type="EMBL" id="POW07882.1"/>
    </source>
</evidence>
<gene>
    <name evidence="9" type="ORF">PSTT_07929</name>
</gene>
<evidence type="ECO:0000256" key="7">
    <source>
        <dbReference type="ARBA" id="ARBA00023242"/>
    </source>
</evidence>
<comment type="caution">
    <text evidence="9">The sequence shown here is derived from an EMBL/GenBank/DDBJ whole genome shotgun (WGS) entry which is preliminary data.</text>
</comment>
<comment type="cofactor">
    <cofactor evidence="1">
        <name>a divalent metal cation</name>
        <dbReference type="ChEBI" id="CHEBI:60240"/>
    </cofactor>
</comment>
<accession>A0A2S4VEB1</accession>
<name>A0A2S4VEB1_9BASI</name>
<dbReference type="VEuPathDB" id="FungiDB:PSHT_08324"/>
<sequence>MKELEWINRLLMHLNFLNELSRTRYLAARVPQPRIATLQRTYEVLLTIGGPVFMKWARMSNESFLKLAANIASHYIFHNNSNHPQAPVEWQLLVALSNLGLCGNGGSPHVIAQLFNICKGSVENYTNGCILAIIETLEKDHVYWPTAEDRERYTLACWGRTVFDKCVGFVNGTIFPLATAPSAHKEDYWMRKMVHAVNSLFVCTANKRIIQAVHGWCGSAHDQRVYKNSKPRGVKLYTDPAQFFSPGQYLLADSANTASNIVVPAFKRPNGRSLPTNKQKFNFESSHQRVAIKHTISMLKNRWQSLKILSLHVNGAKSARRVNCWIRACAVLHNYLIEKNDVVWDELTHPWTSDEPDDEDNGLVSGKDPARRDLIFSRFCRRHGLVN</sequence>
<evidence type="ECO:0000259" key="8">
    <source>
        <dbReference type="Pfam" id="PF13359"/>
    </source>
</evidence>
<dbReference type="PANTHER" id="PTHR22930:SF85">
    <property type="entry name" value="GH03217P-RELATED"/>
    <property type="match status" value="1"/>
</dbReference>
<evidence type="ECO:0000256" key="6">
    <source>
        <dbReference type="ARBA" id="ARBA00022801"/>
    </source>
</evidence>
<dbReference type="GO" id="GO:0016787">
    <property type="term" value="F:hydrolase activity"/>
    <property type="evidence" value="ECO:0007669"/>
    <property type="project" value="UniProtKB-KW"/>
</dbReference>
<evidence type="ECO:0000313" key="10">
    <source>
        <dbReference type="Proteomes" id="UP000239156"/>
    </source>
</evidence>
<keyword evidence="10" id="KW-1185">Reference proteome</keyword>
<comment type="similarity">
    <text evidence="3">Belongs to the HARBI1 family.</text>
</comment>
<evidence type="ECO:0000256" key="5">
    <source>
        <dbReference type="ARBA" id="ARBA00022723"/>
    </source>
</evidence>
<proteinExistence type="inferred from homology"/>
<dbReference type="PANTHER" id="PTHR22930">
    <property type="match status" value="1"/>
</dbReference>
<dbReference type="InterPro" id="IPR045249">
    <property type="entry name" value="HARBI1-like"/>
</dbReference>
<comment type="subcellular location">
    <subcellularLocation>
        <location evidence="2">Nucleus</location>
    </subcellularLocation>
</comment>
<evidence type="ECO:0000256" key="4">
    <source>
        <dbReference type="ARBA" id="ARBA00022722"/>
    </source>
</evidence>
<organism evidence="9 10">
    <name type="scientific">Puccinia striiformis</name>
    <dbReference type="NCBI Taxonomy" id="27350"/>
    <lineage>
        <taxon>Eukaryota</taxon>
        <taxon>Fungi</taxon>
        <taxon>Dikarya</taxon>
        <taxon>Basidiomycota</taxon>
        <taxon>Pucciniomycotina</taxon>
        <taxon>Pucciniomycetes</taxon>
        <taxon>Pucciniales</taxon>
        <taxon>Pucciniaceae</taxon>
        <taxon>Puccinia</taxon>
    </lineage>
</organism>
<reference evidence="9" key="1">
    <citation type="submission" date="2017-12" db="EMBL/GenBank/DDBJ databases">
        <title>Gene loss provides genomic basis for host adaptation in cereal stripe rust fungi.</title>
        <authorList>
            <person name="Xia C."/>
        </authorList>
    </citation>
    <scope>NUCLEOTIDE SEQUENCE [LARGE SCALE GENOMIC DNA]</scope>
    <source>
        <strain evidence="9">93-210</strain>
    </source>
</reference>
<dbReference type="GO" id="GO:0046872">
    <property type="term" value="F:metal ion binding"/>
    <property type="evidence" value="ECO:0007669"/>
    <property type="project" value="UniProtKB-KW"/>
</dbReference>
<keyword evidence="7" id="KW-0539">Nucleus</keyword>
<protein>
    <recommendedName>
        <fullName evidence="8">DDE Tnp4 domain-containing protein</fullName>
    </recommendedName>
</protein>
<dbReference type="Proteomes" id="UP000239156">
    <property type="component" value="Unassembled WGS sequence"/>
</dbReference>
<keyword evidence="5" id="KW-0479">Metal-binding</keyword>